<dbReference type="Proteomes" id="UP001218629">
    <property type="component" value="Chromosome"/>
</dbReference>
<feature type="compositionally biased region" description="Basic and acidic residues" evidence="2">
    <location>
        <begin position="391"/>
        <end position="425"/>
    </location>
</feature>
<protein>
    <submittedName>
        <fullName evidence="3">TIGR02680 family protein</fullName>
    </submittedName>
</protein>
<evidence type="ECO:0000313" key="3">
    <source>
        <dbReference type="EMBL" id="WEB39574.1"/>
    </source>
</evidence>
<feature type="compositionally biased region" description="Polar residues" evidence="2">
    <location>
        <begin position="1408"/>
        <end position="1418"/>
    </location>
</feature>
<feature type="region of interest" description="Disordered" evidence="2">
    <location>
        <begin position="1380"/>
        <end position="1418"/>
    </location>
</feature>
<dbReference type="InterPro" id="IPR027417">
    <property type="entry name" value="P-loop_NTPase"/>
</dbReference>
<gene>
    <name evidence="3" type="ORF">MOV08_10030</name>
</gene>
<organism evidence="3 4">
    <name type="scientific">Streptomyces yunnanensis</name>
    <dbReference type="NCBI Taxonomy" id="156453"/>
    <lineage>
        <taxon>Bacteria</taxon>
        <taxon>Bacillati</taxon>
        <taxon>Actinomycetota</taxon>
        <taxon>Actinomycetes</taxon>
        <taxon>Kitasatosporales</taxon>
        <taxon>Streptomycetaceae</taxon>
        <taxon>Streptomyces</taxon>
    </lineage>
</organism>
<feature type="compositionally biased region" description="Basic and acidic residues" evidence="2">
    <location>
        <begin position="320"/>
        <end position="348"/>
    </location>
</feature>
<feature type="region of interest" description="Disordered" evidence="2">
    <location>
        <begin position="318"/>
        <end position="348"/>
    </location>
</feature>
<dbReference type="EMBL" id="CP095749">
    <property type="protein sequence ID" value="WEB39574.1"/>
    <property type="molecule type" value="Genomic_DNA"/>
</dbReference>
<evidence type="ECO:0000256" key="2">
    <source>
        <dbReference type="SAM" id="MobiDB-lite"/>
    </source>
</evidence>
<dbReference type="Pfam" id="PF13558">
    <property type="entry name" value="SbcC_Walker_B"/>
    <property type="match status" value="1"/>
</dbReference>
<dbReference type="RefSeq" id="WP_275307119.1">
    <property type="nucleotide sequence ID" value="NZ_CP095749.1"/>
</dbReference>
<keyword evidence="4" id="KW-1185">Reference proteome</keyword>
<evidence type="ECO:0000256" key="1">
    <source>
        <dbReference type="SAM" id="Coils"/>
    </source>
</evidence>
<dbReference type="NCBIfam" id="TIGR02680">
    <property type="entry name" value="TIGR02680 family protein"/>
    <property type="match status" value="1"/>
</dbReference>
<reference evidence="3 4" key="1">
    <citation type="submission" date="2022-03" db="EMBL/GenBank/DDBJ databases">
        <title>Streptomyces yunnanensis P86,complete genome.</title>
        <authorList>
            <person name="Chen S."/>
            <person name="Zhang Q."/>
        </authorList>
    </citation>
    <scope>NUCLEOTIDE SEQUENCE [LARGE SCALE GENOMIC DNA]</scope>
    <source>
        <strain evidence="3 4">P86</strain>
    </source>
</reference>
<name>A0ABY8A4F6_9ACTN</name>
<feature type="region of interest" description="Disordered" evidence="2">
    <location>
        <begin position="454"/>
        <end position="474"/>
    </location>
</feature>
<feature type="compositionally biased region" description="Pro residues" evidence="2">
    <location>
        <begin position="9"/>
        <end position="21"/>
    </location>
</feature>
<dbReference type="InterPro" id="IPR013496">
    <property type="entry name" value="CHP02680"/>
</dbReference>
<feature type="coiled-coil region" evidence="1">
    <location>
        <begin position="928"/>
        <end position="994"/>
    </location>
</feature>
<dbReference type="SUPFAM" id="SSF52540">
    <property type="entry name" value="P-loop containing nucleoside triphosphate hydrolases"/>
    <property type="match status" value="1"/>
</dbReference>
<feature type="region of interest" description="Disordered" evidence="2">
    <location>
        <begin position="1"/>
        <end position="27"/>
    </location>
</feature>
<keyword evidence="1" id="KW-0175">Coiled coil</keyword>
<accession>A0ABY8A4F6</accession>
<feature type="region of interest" description="Disordered" evidence="2">
    <location>
        <begin position="823"/>
        <end position="845"/>
    </location>
</feature>
<feature type="compositionally biased region" description="Low complexity" evidence="2">
    <location>
        <begin position="381"/>
        <end position="390"/>
    </location>
</feature>
<proteinExistence type="predicted"/>
<feature type="region of interest" description="Disordered" evidence="2">
    <location>
        <begin position="381"/>
        <end position="434"/>
    </location>
</feature>
<feature type="coiled-coil region" evidence="1">
    <location>
        <begin position="257"/>
        <end position="284"/>
    </location>
</feature>
<evidence type="ECO:0000313" key="4">
    <source>
        <dbReference type="Proteomes" id="UP001218629"/>
    </source>
</evidence>
<sequence>MSVTELPLPRTPEAPAGPPQSPGDAADVARGRWQPYRAGILNVWRYYDETFTFHQGRLLLRGQNGSGKSKALELLLPYLLDASLRPNRLSTFGGSERTMHWNLLGEGASGKTRVGYVWMEFRRIGEDGTEQWFGCGARLQASVHTSGVHADYFTTTGRIAHPDGLSLTNESGQPLTRAALAEAVRDHGAVHASSADYRTAVRRGLFVGMGEQRYESLLTALLQLRQPKLSERLDPSLLSTLLSRALPPLGEAEVAELAEGFERLDRQREHLRQLDEEVAAAETVAARQRSYARRVLRAGSAALISATTEMDNLTRVARHSAQEHERALEGRESAQVQREEQERRGHALEETIEGLRESDAYRQGEELDRLRRRTEEAAATAGRLCTAAQTARDRAEDDQRRADEAVRRARTLDDHAHQAAEEAHRSARTAGLESVHHEAKALLDEVRAPADGTVSARAAGTTEIAPPDRTTAEDRARRVRQLLRGAVTARRAQITLVAEAMEAYERAVRDRGTAEETLEQTRTRLAEAAGRRDEAARAWDDALAALAGRLRVWAAGCTELRIADPEELVAKAASETQVTAQVEAAARTVEREITEGESAARGVRRALLDERNGLVEEVERLRGETDLPPSPPPTRTADRSTMAGAPLWRLIAFREGVPVAVQAGVEAALEASGLLDAWVGSDESVTLPGHDTRAEAALALSAPGTSLLEVLRPEEDLPVPAETVTRLLAGIAYGTRLPDGHPAAVSAEGAWRLAPATGTWSKPEPAHIGALARQRARQRRIGELTDRISRTNASLALLDDELRALTTRRARLDADLSTRPDHRELDARRRDRDRAEERVAARDDSVHDAAAHLEERENDVAATLRALSRQSAEHGLPTDRGRLRELSTAVDAFRDTADTWADACLNAVAAAGGAGQLATQAARSDQTARERSEEAAAAQAEAEGLRARLTAVESTVGEDYRQVVARVAEARNALRRCREEARHASEHLLRLERRIGELRATSERDAERREQAVATRDGAAHRFRHLCLAGLAEDAGSTLELHAEDGAKATLEAARATAAKWPDIPHAPRNLGDAATRLSEAVHQARQHLGARTDLDLEADEDVQLFTASLDGVRVGAAGLLGTLTQERDRSRDDITAAERRLFDQILTGDIRRHLAARIRQAGELVDRMNGHLEHVRTASNVAVQLVWQIRPDLPDGTRTARELLLKDPGRVTEGDREALHTFFRSRIEEAKGSDTAASWEEQLGEVLDYTAWHQFTVRLDRANGAGWQPLTKKLHGALSGGEKAIALHLPLFAAVSAHYEAVPEAPRLILLDEVFVGVDTVNRGQVFALLTALDLDLMLTSDHEWCTYGELPGIAVHQLLTGADDDAVTSARFVWNGTDLETPQDAPASREPSREQQPTAMADERYTPSSVTTEPAP</sequence>